<dbReference type="InterPro" id="IPR053136">
    <property type="entry name" value="UTP_pyrophosphatase-like"/>
</dbReference>
<evidence type="ECO:0000313" key="3">
    <source>
        <dbReference type="Proteomes" id="UP000289841"/>
    </source>
</evidence>
<accession>A0A449BE13</accession>
<keyword evidence="3" id="KW-1185">Reference proteome</keyword>
<organism evidence="2 3">
    <name type="scientific">Haploplasma axanthum</name>
    <name type="common">Acholeplasma axanthum</name>
    <dbReference type="NCBI Taxonomy" id="29552"/>
    <lineage>
        <taxon>Bacteria</taxon>
        <taxon>Bacillati</taxon>
        <taxon>Mycoplasmatota</taxon>
        <taxon>Mollicutes</taxon>
        <taxon>Acholeplasmatales</taxon>
        <taxon>Acholeplasmataceae</taxon>
        <taxon>Haploplasma</taxon>
    </lineage>
</organism>
<dbReference type="Gene3D" id="3.30.2010.10">
    <property type="entry name" value="Metalloproteases ('zincins'), catalytic domain"/>
    <property type="match status" value="1"/>
</dbReference>
<dbReference type="KEGG" id="aaxa:NCTC10138_01047"/>
<dbReference type="CDD" id="cd07344">
    <property type="entry name" value="M48_yhfN_like"/>
    <property type="match status" value="1"/>
</dbReference>
<name>A0A449BE13_HAPAX</name>
<proteinExistence type="predicted"/>
<dbReference type="Proteomes" id="UP000289841">
    <property type="component" value="Chromosome"/>
</dbReference>
<dbReference type="STRING" id="1278311.GCA_000428705_00345"/>
<evidence type="ECO:0000259" key="1">
    <source>
        <dbReference type="Pfam" id="PF01863"/>
    </source>
</evidence>
<dbReference type="RefSeq" id="WP_026390044.1">
    <property type="nucleotide sequence ID" value="NZ_LR215048.1"/>
</dbReference>
<dbReference type="Pfam" id="PF01863">
    <property type="entry name" value="YgjP-like"/>
    <property type="match status" value="1"/>
</dbReference>
<dbReference type="PANTHER" id="PTHR30399:SF1">
    <property type="entry name" value="UTP PYROPHOSPHATASE"/>
    <property type="match status" value="1"/>
</dbReference>
<dbReference type="AlphaFoldDB" id="A0A449BE13"/>
<evidence type="ECO:0000313" key="2">
    <source>
        <dbReference type="EMBL" id="VEU80667.1"/>
    </source>
</evidence>
<reference evidence="2 3" key="1">
    <citation type="submission" date="2019-01" db="EMBL/GenBank/DDBJ databases">
        <authorList>
            <consortium name="Pathogen Informatics"/>
        </authorList>
    </citation>
    <scope>NUCLEOTIDE SEQUENCE [LARGE SCALE GENOMIC DNA]</scope>
    <source>
        <strain evidence="2 3">NCTC10138</strain>
    </source>
</reference>
<dbReference type="PANTHER" id="PTHR30399">
    <property type="entry name" value="UNCHARACTERIZED PROTEIN YGJP"/>
    <property type="match status" value="1"/>
</dbReference>
<gene>
    <name evidence="2" type="ORF">NCTC10138_01047</name>
</gene>
<protein>
    <submittedName>
        <fullName evidence="2">Protein of uncharacterized function DUF45</fullName>
    </submittedName>
</protein>
<dbReference type="InterPro" id="IPR002725">
    <property type="entry name" value="YgjP-like_metallopeptidase"/>
</dbReference>
<feature type="domain" description="YgjP-like metallopeptidase" evidence="1">
    <location>
        <begin position="22"/>
        <end position="219"/>
    </location>
</feature>
<sequence length="224" mass="27087">MINYIEKDSRKLPFVIKEKKIKNIYFKFNKEFVEVSASKYVSKKQIVELIETNFDKYYQKFIAFQSNTPDENEAILEGNKYQIIIIPERKFIYLIDGEKVYLFTATKKLEDNKRRLYEKHLGKMLQRIDNDLKNVLSENGIKERKIILGHYKTKFGSYHRNTDVIKINIALAKYDKNYLYYVLIHEYAHTKVFNHSKDFYNLVEKLMPNYKEYDKNLKKMSIWI</sequence>
<dbReference type="EMBL" id="LR215048">
    <property type="protein sequence ID" value="VEU80667.1"/>
    <property type="molecule type" value="Genomic_DNA"/>
</dbReference>